<dbReference type="AlphaFoldDB" id="A0A0L8V4I6"/>
<dbReference type="Gene3D" id="1.20.58.220">
    <property type="entry name" value="Phosphate transport system protein phou homolog 2, domain 2"/>
    <property type="match status" value="1"/>
</dbReference>
<dbReference type="PANTHER" id="PTHR42930:SF3">
    <property type="entry name" value="PHOSPHATE-SPECIFIC TRANSPORT SYSTEM ACCESSORY PROTEIN PHOU"/>
    <property type="match status" value="1"/>
</dbReference>
<dbReference type="InterPro" id="IPR026022">
    <property type="entry name" value="PhoU_dom"/>
</dbReference>
<keyword evidence="4" id="KW-1185">Reference proteome</keyword>
<dbReference type="SUPFAM" id="SSF109755">
    <property type="entry name" value="PhoU-like"/>
    <property type="match status" value="1"/>
</dbReference>
<sequence>MTLKKDDAINHIQADFEAFANLVLEQLDMMEQIVTSGEITVPDDVLKKILQNEKDIDKREVKLSDKIVNAIVLYKPVASDLRWIMACYRIILSLERIGDIVLNVTNFVKKIKTPEVYDRLKEVLSNMTIQSIKMVRKSLLSYLNDDREFAIWTIKNDVVFDEVNHKLLKKILAKTDTAESNKHLLMSIVTIKEMISNIERIADHATNIAEAAIYSIEGKDIRHHKIDK</sequence>
<proteinExistence type="inferred from homology"/>
<dbReference type="GO" id="GO:0045936">
    <property type="term" value="P:negative regulation of phosphate metabolic process"/>
    <property type="evidence" value="ECO:0007669"/>
    <property type="project" value="InterPro"/>
</dbReference>
<feature type="domain" description="PhoU" evidence="2">
    <location>
        <begin position="20"/>
        <end position="105"/>
    </location>
</feature>
<dbReference type="OrthoDB" id="9814256at2"/>
<dbReference type="GO" id="GO:0030643">
    <property type="term" value="P:intracellular phosphate ion homeostasis"/>
    <property type="evidence" value="ECO:0007669"/>
    <property type="project" value="InterPro"/>
</dbReference>
<dbReference type="Proteomes" id="UP000036958">
    <property type="component" value="Unassembled WGS sequence"/>
</dbReference>
<accession>A0A0L8V4I6</accession>
<comment type="similarity">
    <text evidence="1">Belongs to the PhoU family.</text>
</comment>
<gene>
    <name evidence="3" type="ORF">NC99_37730</name>
</gene>
<dbReference type="STRING" id="1409788.NC99_37730"/>
<dbReference type="EMBL" id="LGIA01000190">
    <property type="protein sequence ID" value="KOH43346.1"/>
    <property type="molecule type" value="Genomic_DNA"/>
</dbReference>
<comment type="caution">
    <text evidence="3">The sequence shown here is derived from an EMBL/GenBank/DDBJ whole genome shotgun (WGS) entry which is preliminary data.</text>
</comment>
<evidence type="ECO:0000259" key="2">
    <source>
        <dbReference type="Pfam" id="PF01895"/>
    </source>
</evidence>
<evidence type="ECO:0000313" key="3">
    <source>
        <dbReference type="EMBL" id="KOH43346.1"/>
    </source>
</evidence>
<reference evidence="4" key="1">
    <citation type="submission" date="2015-07" db="EMBL/GenBank/DDBJ databases">
        <title>Genome sequencing of Sunxiuqinia dokdonensis strain SK.</title>
        <authorList>
            <person name="Ahn S."/>
            <person name="Kim B.-C."/>
        </authorList>
    </citation>
    <scope>NUCLEOTIDE SEQUENCE [LARGE SCALE GENOMIC DNA]</scope>
    <source>
        <strain evidence="4">SK</strain>
    </source>
</reference>
<evidence type="ECO:0000256" key="1">
    <source>
        <dbReference type="ARBA" id="ARBA00008107"/>
    </source>
</evidence>
<feature type="domain" description="PhoU" evidence="2">
    <location>
        <begin position="127"/>
        <end position="211"/>
    </location>
</feature>
<dbReference type="PANTHER" id="PTHR42930">
    <property type="entry name" value="PHOSPHATE-SPECIFIC TRANSPORT SYSTEM ACCESSORY PROTEIN PHOU"/>
    <property type="match status" value="1"/>
</dbReference>
<dbReference type="Pfam" id="PF01895">
    <property type="entry name" value="PhoU"/>
    <property type="match status" value="2"/>
</dbReference>
<protein>
    <recommendedName>
        <fullName evidence="2">PhoU domain-containing protein</fullName>
    </recommendedName>
</protein>
<dbReference type="PATRIC" id="fig|1409788.3.peg.3859"/>
<dbReference type="InterPro" id="IPR028366">
    <property type="entry name" value="PhoU"/>
</dbReference>
<name>A0A0L8V4I6_9BACT</name>
<dbReference type="InterPro" id="IPR038078">
    <property type="entry name" value="PhoU-like_sf"/>
</dbReference>
<organism evidence="3 4">
    <name type="scientific">Sunxiuqinia dokdonensis</name>
    <dbReference type="NCBI Taxonomy" id="1409788"/>
    <lineage>
        <taxon>Bacteria</taxon>
        <taxon>Pseudomonadati</taxon>
        <taxon>Bacteroidota</taxon>
        <taxon>Bacteroidia</taxon>
        <taxon>Marinilabiliales</taxon>
        <taxon>Prolixibacteraceae</taxon>
        <taxon>Sunxiuqinia</taxon>
    </lineage>
</organism>
<evidence type="ECO:0000313" key="4">
    <source>
        <dbReference type="Proteomes" id="UP000036958"/>
    </source>
</evidence>
<dbReference type="RefSeq" id="WP_053186703.1">
    <property type="nucleotide sequence ID" value="NZ_LGIA01000190.1"/>
</dbReference>